<name>A0A2S6N0K6_RHOGL</name>
<keyword evidence="2" id="KW-1185">Reference proteome</keyword>
<proteinExistence type="predicted"/>
<organism evidence="1 2">
    <name type="scientific">Rhodopila globiformis</name>
    <name type="common">Rhodopseudomonas globiformis</name>
    <dbReference type="NCBI Taxonomy" id="1071"/>
    <lineage>
        <taxon>Bacteria</taxon>
        <taxon>Pseudomonadati</taxon>
        <taxon>Pseudomonadota</taxon>
        <taxon>Alphaproteobacteria</taxon>
        <taxon>Acetobacterales</taxon>
        <taxon>Acetobacteraceae</taxon>
        <taxon>Rhodopila</taxon>
    </lineage>
</organism>
<evidence type="ECO:0000313" key="1">
    <source>
        <dbReference type="EMBL" id="PPQ28129.1"/>
    </source>
</evidence>
<sequence length="488" mass="55009">MNSVSTQDVRRAIIAALPADTSLQDRAPEPRHVYVPPSHIKALRLENDLVIGGRGVGKTFWGAALREAAIRRMLGESVPDLPEIKVQSGFGEQPEVALYPDAEIFSNLIAERFEPFHVWRAVVWRWASTIVGADYHSAAETWKQIVTRVTADPESFARLLERANHTLLESGRHGLIIFDALDRTSSDWTTMDTIVRDLLRVALALKPFSRLHAKVFLREDQFYNRLVTNFPDSSKLQSSRVELTWAPHDLHGLLWQYLLNAEIQHGDLLRKLYQNTAYSSLAPPVDGIWQLPEKAKREGALQEGLFAALAGAFMGKDRRRGVTYTWVVGHLADARRRTSPRSFIAAIRAAAVDSLDRYPDHLYPLHYESIKRGVQAASAIRVSEMAEDYPWVKGLLDPLSGLNVPCEADFIDERWHSRFGESPKLYEYGKLPPEHVGDGWEGVRRDLITLGIFETMKDGRINMPDLYRVGFGLGRRGGVKPMARDTAS</sequence>
<dbReference type="Proteomes" id="UP000239724">
    <property type="component" value="Unassembled WGS sequence"/>
</dbReference>
<protein>
    <submittedName>
        <fullName evidence="1">Uncharacterized protein</fullName>
    </submittedName>
</protein>
<dbReference type="AlphaFoldDB" id="A0A2S6N0K6"/>
<evidence type="ECO:0000313" key="2">
    <source>
        <dbReference type="Proteomes" id="UP000239724"/>
    </source>
</evidence>
<comment type="caution">
    <text evidence="1">The sequence shown here is derived from an EMBL/GenBank/DDBJ whole genome shotgun (WGS) entry which is preliminary data.</text>
</comment>
<reference evidence="1 2" key="1">
    <citation type="journal article" date="2018" name="Arch. Microbiol.">
        <title>New insights into the metabolic potential of the phototrophic purple bacterium Rhodopila globiformis DSM 161(T) from its draft genome sequence and evidence for a vanadium-dependent nitrogenase.</title>
        <authorList>
            <person name="Imhoff J.F."/>
            <person name="Rahn T."/>
            <person name="Kunzel S."/>
            <person name="Neulinger S.C."/>
        </authorList>
    </citation>
    <scope>NUCLEOTIDE SEQUENCE [LARGE SCALE GENOMIC DNA]</scope>
    <source>
        <strain evidence="1 2">DSM 161</strain>
    </source>
</reference>
<dbReference type="OrthoDB" id="8444549at2"/>
<gene>
    <name evidence="1" type="ORF">CCS01_25130</name>
</gene>
<dbReference type="EMBL" id="NHRY01000248">
    <property type="protein sequence ID" value="PPQ28129.1"/>
    <property type="molecule type" value="Genomic_DNA"/>
</dbReference>
<accession>A0A2S6N0K6</accession>
<dbReference type="RefSeq" id="WP_104521569.1">
    <property type="nucleotide sequence ID" value="NZ_NHRY01000248.1"/>
</dbReference>